<proteinExistence type="predicted"/>
<evidence type="ECO:0000313" key="1">
    <source>
        <dbReference type="EMBL" id="CAD9274478.1"/>
    </source>
</evidence>
<gene>
    <name evidence="1" type="ORF">GOCE00092_LOCUS3386</name>
</gene>
<dbReference type="EMBL" id="HBGK01006457">
    <property type="protein sequence ID" value="CAD9274478.1"/>
    <property type="molecule type" value="Transcribed_RNA"/>
</dbReference>
<dbReference type="AlphaFoldDB" id="A0A7S1Y3D6"/>
<organism evidence="1">
    <name type="scientific">Grammatophora oceanica</name>
    <dbReference type="NCBI Taxonomy" id="210454"/>
    <lineage>
        <taxon>Eukaryota</taxon>
        <taxon>Sar</taxon>
        <taxon>Stramenopiles</taxon>
        <taxon>Ochrophyta</taxon>
        <taxon>Bacillariophyta</taxon>
        <taxon>Fragilariophyceae</taxon>
        <taxon>Fragilariophycidae</taxon>
        <taxon>Rhabdonematales</taxon>
        <taxon>Grammatophoraceae</taxon>
        <taxon>Grammatophora</taxon>
    </lineage>
</organism>
<sequence length="130" mass="14342">MCRGATYLFKSLSVVPSDYTRTMESKTRLLGLVGVEIAILVVSAMDNHMAASSRTHANDLTPKHCVPHISRWQPTSKLSRHSTWDLTSVPGLPKFVSVAFQTQSPAAVFQDIVPLVDTDEDKCKRDLSSL</sequence>
<name>A0A7S1Y3D6_9STRA</name>
<accession>A0A7S1Y3D6</accession>
<reference evidence="1" key="1">
    <citation type="submission" date="2021-01" db="EMBL/GenBank/DDBJ databases">
        <authorList>
            <person name="Corre E."/>
            <person name="Pelletier E."/>
            <person name="Niang G."/>
            <person name="Scheremetjew M."/>
            <person name="Finn R."/>
            <person name="Kale V."/>
            <person name="Holt S."/>
            <person name="Cochrane G."/>
            <person name="Meng A."/>
            <person name="Brown T."/>
            <person name="Cohen L."/>
        </authorList>
    </citation>
    <scope>NUCLEOTIDE SEQUENCE</scope>
    <source>
        <strain evidence="1">CCMP 410</strain>
    </source>
</reference>
<protein>
    <submittedName>
        <fullName evidence="1">Uncharacterized protein</fullName>
    </submittedName>
</protein>